<keyword evidence="3" id="KW-1185">Reference proteome</keyword>
<reference evidence="2 3" key="1">
    <citation type="submission" date="2023-07" db="EMBL/GenBank/DDBJ databases">
        <title>Genomic Encyclopedia of Type Strains, Phase IV (KMG-IV): sequencing the most valuable type-strain genomes for metagenomic binning, comparative biology and taxonomic classification.</title>
        <authorList>
            <person name="Goeker M."/>
        </authorList>
    </citation>
    <scope>NUCLEOTIDE SEQUENCE [LARGE SCALE GENOMIC DNA]</scope>
    <source>
        <strain evidence="2 3">DSM 45903</strain>
    </source>
</reference>
<dbReference type="Gene3D" id="1.20.120.450">
    <property type="entry name" value="dinb family like domain"/>
    <property type="match status" value="1"/>
</dbReference>
<dbReference type="EMBL" id="JAVDQG010000004">
    <property type="protein sequence ID" value="MDR6226136.1"/>
    <property type="molecule type" value="Genomic_DNA"/>
</dbReference>
<proteinExistence type="predicted"/>
<dbReference type="InterPro" id="IPR029068">
    <property type="entry name" value="Glyas_Bleomycin-R_OHBP_Dase"/>
</dbReference>
<gene>
    <name evidence="2" type="ORF">JOE21_002142</name>
</gene>
<dbReference type="InterPro" id="IPR034660">
    <property type="entry name" value="DinB/YfiT-like"/>
</dbReference>
<sequence>MSDSFLISVIRVADFHTSLTFYRDKLGFRVDWMDPDIQTAQLTGTGQELLVLTANPELDVRSLYPADQVVDGELEESATDPTSGADSKEPVPAEPGSVSETEESAETGPAAEGEKAVDPVNVEAPAEQTDQQGTPGEEWTGDPLVEEVEESSPAARWHFREVEPEGTLSFYGENLVLFQEHLSVLAVPDLLLEESPGVEQVLTFKDPDGYRIAFHESLRLSDEELLELYRKGPDLLEGAILGLTEEDLDLPVEEGVTIRQLVLQMVDFDLEMMQRMKWALAESGRSYPIPLYDTEEWAEALAYDRRPTHVELSMYRLLRDHILTMCESVEGALDRHLVSEQGIVEVRTMMQVVAETSREQIQSILDTRHQYDK</sequence>
<accession>A0ABU1IMY8</accession>
<evidence type="ECO:0000313" key="2">
    <source>
        <dbReference type="EMBL" id="MDR6226136.1"/>
    </source>
</evidence>
<organism evidence="2 3">
    <name type="scientific">Desmospora profundinema</name>
    <dbReference type="NCBI Taxonomy" id="1571184"/>
    <lineage>
        <taxon>Bacteria</taxon>
        <taxon>Bacillati</taxon>
        <taxon>Bacillota</taxon>
        <taxon>Bacilli</taxon>
        <taxon>Bacillales</taxon>
        <taxon>Thermoactinomycetaceae</taxon>
        <taxon>Desmospora</taxon>
    </lineage>
</organism>
<name>A0ABU1IMY8_9BACL</name>
<evidence type="ECO:0000256" key="1">
    <source>
        <dbReference type="SAM" id="MobiDB-lite"/>
    </source>
</evidence>
<feature type="region of interest" description="Disordered" evidence="1">
    <location>
        <begin position="67"/>
        <end position="116"/>
    </location>
</feature>
<dbReference type="SUPFAM" id="SSF109854">
    <property type="entry name" value="DinB/YfiT-like putative metalloenzymes"/>
    <property type="match status" value="1"/>
</dbReference>
<dbReference type="Proteomes" id="UP001185012">
    <property type="component" value="Unassembled WGS sequence"/>
</dbReference>
<dbReference type="SUPFAM" id="SSF54593">
    <property type="entry name" value="Glyoxalase/Bleomycin resistance protein/Dihydroxybiphenyl dioxygenase"/>
    <property type="match status" value="1"/>
</dbReference>
<dbReference type="Gene3D" id="3.10.180.10">
    <property type="entry name" value="2,3-Dihydroxybiphenyl 1,2-Dioxygenase, domain 1"/>
    <property type="match status" value="1"/>
</dbReference>
<comment type="caution">
    <text evidence="2">The sequence shown here is derived from an EMBL/GenBank/DDBJ whole genome shotgun (WGS) entry which is preliminary data.</text>
</comment>
<evidence type="ECO:0000313" key="3">
    <source>
        <dbReference type="Proteomes" id="UP001185012"/>
    </source>
</evidence>
<dbReference type="RefSeq" id="WP_309865639.1">
    <property type="nucleotide sequence ID" value="NZ_JAVDQG010000004.1"/>
</dbReference>
<protein>
    <submittedName>
        <fullName evidence="2">Catechol 2,3-dioxygenase-like lactoylglutathione lyase family enzyme</fullName>
    </submittedName>
</protein>